<dbReference type="SUPFAM" id="SSF48403">
    <property type="entry name" value="Ankyrin repeat"/>
    <property type="match status" value="1"/>
</dbReference>
<feature type="transmembrane region" description="Helical" evidence="8">
    <location>
        <begin position="275"/>
        <end position="294"/>
    </location>
</feature>
<feature type="transmembrane region" description="Helical" evidence="8">
    <location>
        <begin position="337"/>
        <end position="359"/>
    </location>
</feature>
<evidence type="ECO:0000256" key="6">
    <source>
        <dbReference type="ARBA" id="ARBA00023136"/>
    </source>
</evidence>
<evidence type="ECO:0000256" key="8">
    <source>
        <dbReference type="SAM" id="Phobius"/>
    </source>
</evidence>
<accession>A0A9Q0H5R5</accession>
<reference evidence="10" key="1">
    <citation type="journal article" date="2023" name="Plant J.">
        <title>The genome of the king protea, Protea cynaroides.</title>
        <authorList>
            <person name="Chang J."/>
            <person name="Duong T.A."/>
            <person name="Schoeman C."/>
            <person name="Ma X."/>
            <person name="Roodt D."/>
            <person name="Barker N."/>
            <person name="Li Z."/>
            <person name="Van de Peer Y."/>
            <person name="Mizrachi E."/>
        </authorList>
    </citation>
    <scope>NUCLEOTIDE SEQUENCE</scope>
    <source>
        <tissue evidence="10">Young leaves</tissue>
    </source>
</reference>
<keyword evidence="6 8" id="KW-0472">Membrane</keyword>
<evidence type="ECO:0000256" key="4">
    <source>
        <dbReference type="ARBA" id="ARBA00022989"/>
    </source>
</evidence>
<evidence type="ECO:0000256" key="1">
    <source>
        <dbReference type="ARBA" id="ARBA00004141"/>
    </source>
</evidence>
<keyword evidence="2 8" id="KW-0812">Transmembrane</keyword>
<evidence type="ECO:0000256" key="5">
    <source>
        <dbReference type="ARBA" id="ARBA00023043"/>
    </source>
</evidence>
<dbReference type="AlphaFoldDB" id="A0A9Q0H5R5"/>
<feature type="transmembrane region" description="Helical" evidence="8">
    <location>
        <begin position="306"/>
        <end position="325"/>
    </location>
</feature>
<dbReference type="InterPro" id="IPR002110">
    <property type="entry name" value="Ankyrin_rpt"/>
</dbReference>
<protein>
    <recommendedName>
        <fullName evidence="9">PGG domain-containing protein</fullName>
    </recommendedName>
</protein>
<dbReference type="InterPro" id="IPR036770">
    <property type="entry name" value="Ankyrin_rpt-contain_sf"/>
</dbReference>
<proteinExistence type="predicted"/>
<organism evidence="10 11">
    <name type="scientific">Protea cynaroides</name>
    <dbReference type="NCBI Taxonomy" id="273540"/>
    <lineage>
        <taxon>Eukaryota</taxon>
        <taxon>Viridiplantae</taxon>
        <taxon>Streptophyta</taxon>
        <taxon>Embryophyta</taxon>
        <taxon>Tracheophyta</taxon>
        <taxon>Spermatophyta</taxon>
        <taxon>Magnoliopsida</taxon>
        <taxon>Proteales</taxon>
        <taxon>Proteaceae</taxon>
        <taxon>Protea</taxon>
    </lineage>
</organism>
<dbReference type="Pfam" id="PF12796">
    <property type="entry name" value="Ank_2"/>
    <property type="match status" value="1"/>
</dbReference>
<sequence>MDPNLDTQLVEAAKSGNLESFYKLLGSDFSILDRADKQFRENPLHFAVSKNHRLFAAEIANLKPSLARRLNQHGLSPLHIAAEYGQNLEIVKLLLCDNGYFVKWASKINTTNNDEETAFDVFNKANGSQKQPVEEDGAVYVVTDQVQGDERETEKKMRKILKSKGAKSAENICRTLIKKEGSKRKRALDSGIKWLLKIPKSLSFKVDKDTSSEVRNVLLVIFILIVTVTYTTGINPPGGLWSDDSNDGSNNSSSLQPKPHIAGSSIWLDLNPDSFWVLMLCNYFGFLVSVVMVFNLTEGYPLRGPVLLALFLMLLTYGSSIRLLFLGTGPLTVLFDGFILTIPLPLALILLVATANWIWEIKE</sequence>
<feature type="repeat" description="ANK" evidence="7">
    <location>
        <begin position="73"/>
        <end position="95"/>
    </location>
</feature>
<dbReference type="SMART" id="SM00248">
    <property type="entry name" value="ANK"/>
    <property type="match status" value="3"/>
</dbReference>
<dbReference type="Pfam" id="PF13962">
    <property type="entry name" value="PGG"/>
    <property type="match status" value="1"/>
</dbReference>
<feature type="domain" description="PGG" evidence="9">
    <location>
        <begin position="212"/>
        <end position="297"/>
    </location>
</feature>
<evidence type="ECO:0000256" key="7">
    <source>
        <dbReference type="PROSITE-ProRule" id="PRU00023"/>
    </source>
</evidence>
<evidence type="ECO:0000256" key="2">
    <source>
        <dbReference type="ARBA" id="ARBA00022692"/>
    </source>
</evidence>
<gene>
    <name evidence="10" type="ORF">NE237_020292</name>
</gene>
<comment type="subcellular location">
    <subcellularLocation>
        <location evidence="1">Membrane</location>
        <topology evidence="1">Multi-pass membrane protein</topology>
    </subcellularLocation>
</comment>
<dbReference type="Proteomes" id="UP001141806">
    <property type="component" value="Unassembled WGS sequence"/>
</dbReference>
<dbReference type="GO" id="GO:0005886">
    <property type="term" value="C:plasma membrane"/>
    <property type="evidence" value="ECO:0007669"/>
    <property type="project" value="TreeGrafter"/>
</dbReference>
<name>A0A9Q0H5R5_9MAGN</name>
<feature type="transmembrane region" description="Helical" evidence="8">
    <location>
        <begin position="217"/>
        <end position="234"/>
    </location>
</feature>
<dbReference type="PANTHER" id="PTHR24186">
    <property type="entry name" value="PROTEIN PHOSPHATASE 1 REGULATORY SUBUNIT"/>
    <property type="match status" value="1"/>
</dbReference>
<evidence type="ECO:0000313" key="10">
    <source>
        <dbReference type="EMBL" id="KAJ4960382.1"/>
    </source>
</evidence>
<dbReference type="OrthoDB" id="674805at2759"/>
<comment type="caution">
    <text evidence="10">The sequence shown here is derived from an EMBL/GenBank/DDBJ whole genome shotgun (WGS) entry which is preliminary data.</text>
</comment>
<dbReference type="EMBL" id="JAMYWD010000009">
    <property type="protein sequence ID" value="KAJ4960382.1"/>
    <property type="molecule type" value="Genomic_DNA"/>
</dbReference>
<dbReference type="PANTHER" id="PTHR24186:SF56">
    <property type="entry name" value="PGG DOMAIN-CONTAINING PROTEIN"/>
    <property type="match status" value="1"/>
</dbReference>
<keyword evidence="3" id="KW-0677">Repeat</keyword>
<dbReference type="Gene3D" id="1.25.40.20">
    <property type="entry name" value="Ankyrin repeat-containing domain"/>
    <property type="match status" value="1"/>
</dbReference>
<keyword evidence="11" id="KW-1185">Reference proteome</keyword>
<keyword evidence="5 7" id="KW-0040">ANK repeat</keyword>
<dbReference type="PROSITE" id="PS50088">
    <property type="entry name" value="ANK_REPEAT"/>
    <property type="match status" value="1"/>
</dbReference>
<keyword evidence="4 8" id="KW-1133">Transmembrane helix</keyword>
<dbReference type="InterPro" id="IPR026961">
    <property type="entry name" value="PGG_dom"/>
</dbReference>
<evidence type="ECO:0000313" key="11">
    <source>
        <dbReference type="Proteomes" id="UP001141806"/>
    </source>
</evidence>
<evidence type="ECO:0000259" key="9">
    <source>
        <dbReference type="Pfam" id="PF13962"/>
    </source>
</evidence>
<evidence type="ECO:0000256" key="3">
    <source>
        <dbReference type="ARBA" id="ARBA00022737"/>
    </source>
</evidence>
<dbReference type="PROSITE" id="PS50297">
    <property type="entry name" value="ANK_REP_REGION"/>
    <property type="match status" value="1"/>
</dbReference>